<dbReference type="Pfam" id="PF00692">
    <property type="entry name" value="dUTPase"/>
    <property type="match status" value="1"/>
</dbReference>
<dbReference type="InterPro" id="IPR008181">
    <property type="entry name" value="dUTPase"/>
</dbReference>
<gene>
    <name evidence="6" type="ORF">S03H2_10908</name>
</gene>
<evidence type="ECO:0000259" key="5">
    <source>
        <dbReference type="Pfam" id="PF00692"/>
    </source>
</evidence>
<dbReference type="GO" id="GO:0000287">
    <property type="term" value="F:magnesium ion binding"/>
    <property type="evidence" value="ECO:0007669"/>
    <property type="project" value="InterPro"/>
</dbReference>
<keyword evidence="4" id="KW-0546">Nucleotide metabolism</keyword>
<accession>X1EYS7</accession>
<organism evidence="6">
    <name type="scientific">marine sediment metagenome</name>
    <dbReference type="NCBI Taxonomy" id="412755"/>
    <lineage>
        <taxon>unclassified sequences</taxon>
        <taxon>metagenomes</taxon>
        <taxon>ecological metagenomes</taxon>
    </lineage>
</organism>
<feature type="domain" description="dUTPase-like" evidence="5">
    <location>
        <begin position="3"/>
        <end position="66"/>
    </location>
</feature>
<evidence type="ECO:0000256" key="2">
    <source>
        <dbReference type="ARBA" id="ARBA00012379"/>
    </source>
</evidence>
<evidence type="ECO:0000256" key="3">
    <source>
        <dbReference type="ARBA" id="ARBA00022801"/>
    </source>
</evidence>
<keyword evidence="3" id="KW-0378">Hydrolase</keyword>
<dbReference type="EMBL" id="BARU01005587">
    <property type="protein sequence ID" value="GAH38526.1"/>
    <property type="molecule type" value="Genomic_DNA"/>
</dbReference>
<protein>
    <recommendedName>
        <fullName evidence="2">dUTP diphosphatase</fullName>
        <ecNumber evidence="2">3.6.1.23</ecNumber>
    </recommendedName>
</protein>
<dbReference type="InterPro" id="IPR029054">
    <property type="entry name" value="dUTPase-like"/>
</dbReference>
<evidence type="ECO:0000256" key="4">
    <source>
        <dbReference type="ARBA" id="ARBA00023080"/>
    </source>
</evidence>
<comment type="caution">
    <text evidence="6">The sequence shown here is derived from an EMBL/GenBank/DDBJ whole genome shotgun (WGS) entry which is preliminary data.</text>
</comment>
<dbReference type="GO" id="GO:0004170">
    <property type="term" value="F:dUTP diphosphatase activity"/>
    <property type="evidence" value="ECO:0007669"/>
    <property type="project" value="UniProtKB-EC"/>
</dbReference>
<comment type="similarity">
    <text evidence="1">Belongs to the dUTPase family.</text>
</comment>
<dbReference type="EC" id="3.6.1.23" evidence="2"/>
<dbReference type="AlphaFoldDB" id="X1EYS7"/>
<name>X1EYS7_9ZZZZ</name>
<dbReference type="PANTHER" id="PTHR11241:SF0">
    <property type="entry name" value="DEOXYURIDINE 5'-TRIPHOSPHATE NUCLEOTIDOHYDROLASE"/>
    <property type="match status" value="1"/>
</dbReference>
<dbReference type="CDD" id="cd07557">
    <property type="entry name" value="trimeric_dUTPase"/>
    <property type="match status" value="1"/>
</dbReference>
<dbReference type="SUPFAM" id="SSF51283">
    <property type="entry name" value="dUTPase-like"/>
    <property type="match status" value="1"/>
</dbReference>
<dbReference type="GO" id="GO:0046081">
    <property type="term" value="P:dUTP catabolic process"/>
    <property type="evidence" value="ECO:0007669"/>
    <property type="project" value="InterPro"/>
</dbReference>
<dbReference type="InterPro" id="IPR033704">
    <property type="entry name" value="dUTPase_trimeric"/>
</dbReference>
<sequence length="68" mass="7315">MAGVIDSGYRGEVRVVLVNLGKESFVIKKGMKIAQLLIQTVAQVKVVEVEELEETSRGEGGFGSTGNY</sequence>
<dbReference type="InterPro" id="IPR036157">
    <property type="entry name" value="dUTPase-like_sf"/>
</dbReference>
<dbReference type="PANTHER" id="PTHR11241">
    <property type="entry name" value="DEOXYURIDINE 5'-TRIPHOSPHATE NUCLEOTIDOHYDROLASE"/>
    <property type="match status" value="1"/>
</dbReference>
<dbReference type="GO" id="GO:0006226">
    <property type="term" value="P:dUMP biosynthetic process"/>
    <property type="evidence" value="ECO:0007669"/>
    <property type="project" value="InterPro"/>
</dbReference>
<dbReference type="Gene3D" id="2.70.40.10">
    <property type="match status" value="1"/>
</dbReference>
<reference evidence="6" key="1">
    <citation type="journal article" date="2014" name="Front. Microbiol.">
        <title>High frequency of phylogenetically diverse reductive dehalogenase-homologous genes in deep subseafloor sedimentary metagenomes.</title>
        <authorList>
            <person name="Kawai M."/>
            <person name="Futagami T."/>
            <person name="Toyoda A."/>
            <person name="Takaki Y."/>
            <person name="Nishi S."/>
            <person name="Hori S."/>
            <person name="Arai W."/>
            <person name="Tsubouchi T."/>
            <person name="Morono Y."/>
            <person name="Uchiyama I."/>
            <person name="Ito T."/>
            <person name="Fujiyama A."/>
            <person name="Inagaki F."/>
            <person name="Takami H."/>
        </authorList>
    </citation>
    <scope>NUCLEOTIDE SEQUENCE</scope>
    <source>
        <strain evidence="6">Expedition CK06-06</strain>
    </source>
</reference>
<evidence type="ECO:0000256" key="1">
    <source>
        <dbReference type="ARBA" id="ARBA00006581"/>
    </source>
</evidence>
<evidence type="ECO:0000313" key="6">
    <source>
        <dbReference type="EMBL" id="GAH38526.1"/>
    </source>
</evidence>
<proteinExistence type="inferred from homology"/>